<reference evidence="1 2" key="1">
    <citation type="journal article" date="2021" name="Elife">
        <title>Chloroplast acquisition without the gene transfer in kleptoplastic sea slugs, Plakobranchus ocellatus.</title>
        <authorList>
            <person name="Maeda T."/>
            <person name="Takahashi S."/>
            <person name="Yoshida T."/>
            <person name="Shimamura S."/>
            <person name="Takaki Y."/>
            <person name="Nagai Y."/>
            <person name="Toyoda A."/>
            <person name="Suzuki Y."/>
            <person name="Arimoto A."/>
            <person name="Ishii H."/>
            <person name="Satoh N."/>
            <person name="Nishiyama T."/>
            <person name="Hasebe M."/>
            <person name="Maruyama T."/>
            <person name="Minagawa J."/>
            <person name="Obokata J."/>
            <person name="Shigenobu S."/>
        </authorList>
    </citation>
    <scope>NUCLEOTIDE SEQUENCE [LARGE SCALE GENOMIC DNA]</scope>
</reference>
<keyword evidence="2" id="KW-1185">Reference proteome</keyword>
<gene>
    <name evidence="1" type="ORF">PoB_001860800</name>
</gene>
<evidence type="ECO:0008006" key="3">
    <source>
        <dbReference type="Google" id="ProtNLM"/>
    </source>
</evidence>
<organism evidence="1 2">
    <name type="scientific">Plakobranchus ocellatus</name>
    <dbReference type="NCBI Taxonomy" id="259542"/>
    <lineage>
        <taxon>Eukaryota</taxon>
        <taxon>Metazoa</taxon>
        <taxon>Spiralia</taxon>
        <taxon>Lophotrochozoa</taxon>
        <taxon>Mollusca</taxon>
        <taxon>Gastropoda</taxon>
        <taxon>Heterobranchia</taxon>
        <taxon>Euthyneura</taxon>
        <taxon>Panpulmonata</taxon>
        <taxon>Sacoglossa</taxon>
        <taxon>Placobranchoidea</taxon>
        <taxon>Plakobranchidae</taxon>
        <taxon>Plakobranchus</taxon>
    </lineage>
</organism>
<sequence>MVVMVVVVMMVAEEEEGEVVIMEEEEGLKRGVMVKEEEGEKRKQQSKRCQLCSRCAFLAKRPELCSTILKKKLFGPRSRPPLATLSHRWSSIDWCNSRRLCTLHKDIT</sequence>
<dbReference type="AlphaFoldDB" id="A0AAV3ZBK4"/>
<evidence type="ECO:0000313" key="1">
    <source>
        <dbReference type="EMBL" id="GFN92102.1"/>
    </source>
</evidence>
<comment type="caution">
    <text evidence="1">The sequence shown here is derived from an EMBL/GenBank/DDBJ whole genome shotgun (WGS) entry which is preliminary data.</text>
</comment>
<protein>
    <recommendedName>
        <fullName evidence="3">Secreted protein</fullName>
    </recommendedName>
</protein>
<name>A0AAV3ZBK4_9GAST</name>
<evidence type="ECO:0000313" key="2">
    <source>
        <dbReference type="Proteomes" id="UP000735302"/>
    </source>
</evidence>
<proteinExistence type="predicted"/>
<dbReference type="EMBL" id="BLXT01002217">
    <property type="protein sequence ID" value="GFN92102.1"/>
    <property type="molecule type" value="Genomic_DNA"/>
</dbReference>
<accession>A0AAV3ZBK4</accession>
<dbReference type="Proteomes" id="UP000735302">
    <property type="component" value="Unassembled WGS sequence"/>
</dbReference>